<reference evidence="1" key="1">
    <citation type="submission" date="2022-08" db="EMBL/GenBank/DDBJ databases">
        <title>Genome Sequence of Fusarium decemcellulare.</title>
        <authorList>
            <person name="Buettner E."/>
        </authorList>
    </citation>
    <scope>NUCLEOTIDE SEQUENCE</scope>
    <source>
        <strain evidence="1">Babe19</strain>
    </source>
</reference>
<dbReference type="Proteomes" id="UP001148629">
    <property type="component" value="Unassembled WGS sequence"/>
</dbReference>
<gene>
    <name evidence="1" type="ORF">NM208_g2463</name>
</gene>
<evidence type="ECO:0000313" key="2">
    <source>
        <dbReference type="Proteomes" id="UP001148629"/>
    </source>
</evidence>
<protein>
    <submittedName>
        <fullName evidence="1">Uncharacterized protein</fullName>
    </submittedName>
</protein>
<dbReference type="EMBL" id="JANRMS010000147">
    <property type="protein sequence ID" value="KAJ3545537.1"/>
    <property type="molecule type" value="Genomic_DNA"/>
</dbReference>
<proteinExistence type="predicted"/>
<organism evidence="1 2">
    <name type="scientific">Fusarium decemcellulare</name>
    <dbReference type="NCBI Taxonomy" id="57161"/>
    <lineage>
        <taxon>Eukaryota</taxon>
        <taxon>Fungi</taxon>
        <taxon>Dikarya</taxon>
        <taxon>Ascomycota</taxon>
        <taxon>Pezizomycotina</taxon>
        <taxon>Sordariomycetes</taxon>
        <taxon>Hypocreomycetidae</taxon>
        <taxon>Hypocreales</taxon>
        <taxon>Nectriaceae</taxon>
        <taxon>Fusarium</taxon>
        <taxon>Fusarium decemcellulare species complex</taxon>
    </lineage>
</organism>
<evidence type="ECO:0000313" key="1">
    <source>
        <dbReference type="EMBL" id="KAJ3545537.1"/>
    </source>
</evidence>
<sequence length="139" mass="15366">MTSSSTTRAKLSIAADESYDDWYETEVLRRAAKALNIGRGKQLDEIAANDEVTHLVKLPRIQLITKEINLLRDLKKRQEQLCFDVEGVDSETVKSKAEEPVAAAPPQDVAASKDGEKEAEEIKAKPASENQDATVKDEL</sequence>
<keyword evidence="2" id="KW-1185">Reference proteome</keyword>
<comment type="caution">
    <text evidence="1">The sequence shown here is derived from an EMBL/GenBank/DDBJ whole genome shotgun (WGS) entry which is preliminary data.</text>
</comment>
<name>A0ACC1SSL8_9HYPO</name>
<accession>A0ACC1SSL8</accession>